<dbReference type="Proteomes" id="UP000515140">
    <property type="component" value="Unplaced"/>
</dbReference>
<proteinExistence type="predicted"/>
<reference evidence="3" key="1">
    <citation type="submission" date="2025-08" db="UniProtKB">
        <authorList>
            <consortium name="RefSeq"/>
        </authorList>
    </citation>
    <scope>IDENTIFICATION</scope>
    <source>
        <tissue evidence="3">Spleen</tissue>
    </source>
</reference>
<feature type="region of interest" description="Disordered" evidence="1">
    <location>
        <begin position="34"/>
        <end position="81"/>
    </location>
</feature>
<feature type="region of interest" description="Disordered" evidence="1">
    <location>
        <begin position="166"/>
        <end position="226"/>
    </location>
</feature>
<dbReference type="GeneID" id="110205761"/>
<evidence type="ECO:0000256" key="1">
    <source>
        <dbReference type="SAM" id="MobiDB-lite"/>
    </source>
</evidence>
<gene>
    <name evidence="3" type="primary">LOC110205761</name>
</gene>
<feature type="compositionally biased region" description="Low complexity" evidence="1">
    <location>
        <begin position="44"/>
        <end position="67"/>
    </location>
</feature>
<sequence>MGKRRPRSGFFAPHAALQTGLSFIKCVPCLRGANIPTGSGKEGQTLATSQSLSRSSRSWGSGARLSPPSTPQPPSPLTETKSHLQCFSWRPLPFQQPPESDPQNTVYNLRSVRASLPLRSTGASWSPVGVAGRLQSGPRTGSLAPATVESIPTALLETTWLPWEPRGEGAGPGRFPLAQEQCGFGPHGEGPRPAAQLLAESSGGRGSSLLPVRDQCIPRNLSHASK</sequence>
<protein>
    <submittedName>
        <fullName evidence="3">Uncharacterized protein LOC110205761</fullName>
    </submittedName>
</protein>
<dbReference type="KEGG" id="pcw:110205761"/>
<accession>A0A6P5JZH4</accession>
<evidence type="ECO:0000313" key="3">
    <source>
        <dbReference type="RefSeq" id="XP_020838215.1"/>
    </source>
</evidence>
<organism evidence="2 3">
    <name type="scientific">Phascolarctos cinereus</name>
    <name type="common">Koala</name>
    <dbReference type="NCBI Taxonomy" id="38626"/>
    <lineage>
        <taxon>Eukaryota</taxon>
        <taxon>Metazoa</taxon>
        <taxon>Chordata</taxon>
        <taxon>Craniata</taxon>
        <taxon>Vertebrata</taxon>
        <taxon>Euteleostomi</taxon>
        <taxon>Mammalia</taxon>
        <taxon>Metatheria</taxon>
        <taxon>Diprotodontia</taxon>
        <taxon>Phascolarctidae</taxon>
        <taxon>Phascolarctos</taxon>
    </lineage>
</organism>
<dbReference type="RefSeq" id="XP_020838215.1">
    <property type="nucleotide sequence ID" value="XM_020982556.1"/>
</dbReference>
<dbReference type="AlphaFoldDB" id="A0A6P5JZH4"/>
<dbReference type="InParanoid" id="A0A6P5JZH4"/>
<evidence type="ECO:0000313" key="2">
    <source>
        <dbReference type="Proteomes" id="UP000515140"/>
    </source>
</evidence>
<keyword evidence="2" id="KW-1185">Reference proteome</keyword>
<name>A0A6P5JZH4_PHACI</name>